<name>X1T9U5_9ZZZZ</name>
<accession>X1T9U5</accession>
<proteinExistence type="predicted"/>
<evidence type="ECO:0000313" key="1">
    <source>
        <dbReference type="EMBL" id="GAI76789.1"/>
    </source>
</evidence>
<sequence length="64" mass="7436">MDLLGFENYDDLKDAHYKWVDSAMQTDNIDKENKWTQSIAVGSKTFIDFSMCYCGPTPGHRRED</sequence>
<comment type="caution">
    <text evidence="1">The sequence shown here is derived from an EMBL/GenBank/DDBJ whole genome shotgun (WGS) entry which is preliminary data.</text>
</comment>
<protein>
    <submittedName>
        <fullName evidence="1">Uncharacterized protein</fullName>
    </submittedName>
</protein>
<reference evidence="1" key="1">
    <citation type="journal article" date="2014" name="Front. Microbiol.">
        <title>High frequency of phylogenetically diverse reductive dehalogenase-homologous genes in deep subseafloor sedimentary metagenomes.</title>
        <authorList>
            <person name="Kawai M."/>
            <person name="Futagami T."/>
            <person name="Toyoda A."/>
            <person name="Takaki Y."/>
            <person name="Nishi S."/>
            <person name="Hori S."/>
            <person name="Arai W."/>
            <person name="Tsubouchi T."/>
            <person name="Morono Y."/>
            <person name="Uchiyama I."/>
            <person name="Ito T."/>
            <person name="Fujiyama A."/>
            <person name="Inagaki F."/>
            <person name="Takami H."/>
        </authorList>
    </citation>
    <scope>NUCLEOTIDE SEQUENCE</scope>
    <source>
        <strain evidence="1">Expedition CK06-06</strain>
    </source>
</reference>
<gene>
    <name evidence="1" type="ORF">S12H4_18505</name>
</gene>
<dbReference type="EMBL" id="BARW01009148">
    <property type="protein sequence ID" value="GAI76789.1"/>
    <property type="molecule type" value="Genomic_DNA"/>
</dbReference>
<organism evidence="1">
    <name type="scientific">marine sediment metagenome</name>
    <dbReference type="NCBI Taxonomy" id="412755"/>
    <lineage>
        <taxon>unclassified sequences</taxon>
        <taxon>metagenomes</taxon>
        <taxon>ecological metagenomes</taxon>
    </lineage>
</organism>
<dbReference type="AlphaFoldDB" id="X1T9U5"/>